<dbReference type="Proteomes" id="UP001234297">
    <property type="component" value="Chromosome 5"/>
</dbReference>
<protein>
    <submittedName>
        <fullName evidence="1">Uncharacterized protein</fullName>
    </submittedName>
</protein>
<sequence>MTASFQHVNRFQEVLSMKAISWNVRGLGNSVKRAVIKEVIRTFRAELPLLQETKLSSMSQSIIRDLWGNSKCLWVSLDVVGTSKGILLCWNSWLYIMKDHFIGTFFVSAVLEVRANGSS</sequence>
<keyword evidence="2" id="KW-1185">Reference proteome</keyword>
<evidence type="ECO:0000313" key="1">
    <source>
        <dbReference type="EMBL" id="KAJ8639746.1"/>
    </source>
</evidence>
<evidence type="ECO:0000313" key="2">
    <source>
        <dbReference type="Proteomes" id="UP001234297"/>
    </source>
</evidence>
<accession>A0ACC2M1U1</accession>
<organism evidence="1 2">
    <name type="scientific">Persea americana</name>
    <name type="common">Avocado</name>
    <dbReference type="NCBI Taxonomy" id="3435"/>
    <lineage>
        <taxon>Eukaryota</taxon>
        <taxon>Viridiplantae</taxon>
        <taxon>Streptophyta</taxon>
        <taxon>Embryophyta</taxon>
        <taxon>Tracheophyta</taxon>
        <taxon>Spermatophyta</taxon>
        <taxon>Magnoliopsida</taxon>
        <taxon>Magnoliidae</taxon>
        <taxon>Laurales</taxon>
        <taxon>Lauraceae</taxon>
        <taxon>Persea</taxon>
    </lineage>
</organism>
<gene>
    <name evidence="1" type="ORF">MRB53_016440</name>
</gene>
<reference evidence="1 2" key="1">
    <citation type="journal article" date="2022" name="Hortic Res">
        <title>A haplotype resolved chromosomal level avocado genome allows analysis of novel avocado genes.</title>
        <authorList>
            <person name="Nath O."/>
            <person name="Fletcher S.J."/>
            <person name="Hayward A."/>
            <person name="Shaw L.M."/>
            <person name="Masouleh A.K."/>
            <person name="Furtado A."/>
            <person name="Henry R.J."/>
            <person name="Mitter N."/>
        </authorList>
    </citation>
    <scope>NUCLEOTIDE SEQUENCE [LARGE SCALE GENOMIC DNA]</scope>
    <source>
        <strain evidence="2">cv. Hass</strain>
    </source>
</reference>
<name>A0ACC2M1U1_PERAE</name>
<proteinExistence type="predicted"/>
<comment type="caution">
    <text evidence="1">The sequence shown here is derived from an EMBL/GenBank/DDBJ whole genome shotgun (WGS) entry which is preliminary data.</text>
</comment>
<dbReference type="EMBL" id="CM056813">
    <property type="protein sequence ID" value="KAJ8639746.1"/>
    <property type="molecule type" value="Genomic_DNA"/>
</dbReference>